<reference evidence="1 2" key="1">
    <citation type="submission" date="2023-01" db="EMBL/GenBank/DDBJ databases">
        <title>Analysis of 21 Apiospora genomes using comparative genomics revels a genus with tremendous synthesis potential of carbohydrate active enzymes and secondary metabolites.</title>
        <authorList>
            <person name="Sorensen T."/>
        </authorList>
    </citation>
    <scope>NUCLEOTIDE SEQUENCE [LARGE SCALE GENOMIC DNA]</scope>
    <source>
        <strain evidence="1 2">CBS 135458</strain>
    </source>
</reference>
<dbReference type="GeneID" id="92085940"/>
<protein>
    <recommendedName>
        <fullName evidence="3">Phosphoglycerate mutase</fullName>
    </recommendedName>
</protein>
<keyword evidence="2" id="KW-1185">Reference proteome</keyword>
<dbReference type="InterPro" id="IPR029033">
    <property type="entry name" value="His_PPase_superfam"/>
</dbReference>
<comment type="caution">
    <text evidence="1">The sequence shown here is derived from an EMBL/GenBank/DDBJ whole genome shotgun (WGS) entry which is preliminary data.</text>
</comment>
<dbReference type="PANTHER" id="PTHR48100:SF1">
    <property type="entry name" value="HISTIDINE PHOSPHATASE FAMILY PROTEIN-RELATED"/>
    <property type="match status" value="1"/>
</dbReference>
<dbReference type="Proteomes" id="UP001480595">
    <property type="component" value="Unassembled WGS sequence"/>
</dbReference>
<accession>A0ABR1WTM9</accession>
<dbReference type="CDD" id="cd07067">
    <property type="entry name" value="HP_PGM_like"/>
    <property type="match status" value="1"/>
</dbReference>
<sequence length="316" mass="36233">MMATPGRPKLFDFECLTGFFMAQPSMKQEPKLSLVRSPLLEEGRRLIACGIQTTHVDLGLIPRSYVTEVGATEDSHLSPWQRFAKHVEQLNLNAKDGELYKVLYVGRHGQGYHNVMEAKVGTPAWESHWALLDGDGEAVWADSALTDKGKREAADNGKIWRRLIEQERMPWPALYCSPLRRCLETARLSFENFAASQGKPFQPMVKEYLRERMGRHTCDRRSSRSWIQEHYPSFLIEPGFTEEDELFEADRRETDEEHILRARIAMDDIFENEPNHFVSITMHSLASRILMRVIGQESLRLAPGSTIAFLVKATRS</sequence>
<dbReference type="PANTHER" id="PTHR48100">
    <property type="entry name" value="BROAD-SPECIFICITY PHOSPHATASE YOR283W-RELATED"/>
    <property type="match status" value="1"/>
</dbReference>
<dbReference type="RefSeq" id="XP_066721018.1">
    <property type="nucleotide sequence ID" value="XM_066852877.1"/>
</dbReference>
<dbReference type="SUPFAM" id="SSF53254">
    <property type="entry name" value="Phosphoglycerate mutase-like"/>
    <property type="match status" value="1"/>
</dbReference>
<name>A0ABR1WTM9_9PEZI</name>
<dbReference type="Gene3D" id="3.40.50.1240">
    <property type="entry name" value="Phosphoglycerate mutase-like"/>
    <property type="match status" value="1"/>
</dbReference>
<proteinExistence type="predicted"/>
<dbReference type="InterPro" id="IPR013078">
    <property type="entry name" value="His_Pase_superF_clade-1"/>
</dbReference>
<organism evidence="1 2">
    <name type="scientific">Apiospora phragmitis</name>
    <dbReference type="NCBI Taxonomy" id="2905665"/>
    <lineage>
        <taxon>Eukaryota</taxon>
        <taxon>Fungi</taxon>
        <taxon>Dikarya</taxon>
        <taxon>Ascomycota</taxon>
        <taxon>Pezizomycotina</taxon>
        <taxon>Sordariomycetes</taxon>
        <taxon>Xylariomycetidae</taxon>
        <taxon>Amphisphaeriales</taxon>
        <taxon>Apiosporaceae</taxon>
        <taxon>Apiospora</taxon>
    </lineage>
</organism>
<dbReference type="Pfam" id="PF00300">
    <property type="entry name" value="His_Phos_1"/>
    <property type="match status" value="1"/>
</dbReference>
<dbReference type="EMBL" id="JAQQWL010000002">
    <property type="protein sequence ID" value="KAK8086494.1"/>
    <property type="molecule type" value="Genomic_DNA"/>
</dbReference>
<dbReference type="SMART" id="SM00855">
    <property type="entry name" value="PGAM"/>
    <property type="match status" value="1"/>
</dbReference>
<evidence type="ECO:0000313" key="2">
    <source>
        <dbReference type="Proteomes" id="UP001480595"/>
    </source>
</evidence>
<dbReference type="InterPro" id="IPR050275">
    <property type="entry name" value="PGM_Phosphatase"/>
</dbReference>
<gene>
    <name evidence="1" type="ORF">PG994_001468</name>
</gene>
<evidence type="ECO:0008006" key="3">
    <source>
        <dbReference type="Google" id="ProtNLM"/>
    </source>
</evidence>
<evidence type="ECO:0000313" key="1">
    <source>
        <dbReference type="EMBL" id="KAK8086494.1"/>
    </source>
</evidence>